<evidence type="ECO:0000256" key="6">
    <source>
        <dbReference type="HAMAP-Rule" id="MF_01515"/>
    </source>
</evidence>
<dbReference type="InterPro" id="IPR022930">
    <property type="entry name" value="UPF0316"/>
</dbReference>
<dbReference type="AlphaFoldDB" id="A0A6C0GH23"/>
<reference evidence="9 10" key="1">
    <citation type="submission" date="2020-01" db="EMBL/GenBank/DDBJ databases">
        <authorList>
            <person name="Kim M.K."/>
        </authorList>
    </citation>
    <scope>NUCLEOTIDE SEQUENCE [LARGE SCALE GENOMIC DNA]</scope>
    <source>
        <strain evidence="9 10">172606-1</strain>
    </source>
</reference>
<evidence type="ECO:0000259" key="7">
    <source>
        <dbReference type="Pfam" id="PF10035"/>
    </source>
</evidence>
<evidence type="ECO:0000259" key="8">
    <source>
        <dbReference type="Pfam" id="PF18955"/>
    </source>
</evidence>
<dbReference type="Proteomes" id="UP000480178">
    <property type="component" value="Chromosome"/>
</dbReference>
<feature type="domain" description="DUF2179" evidence="7">
    <location>
        <begin position="127"/>
        <end position="176"/>
    </location>
</feature>
<dbReference type="RefSeq" id="WP_162443097.1">
    <property type="nucleotide sequence ID" value="NZ_CP048222.1"/>
</dbReference>
<keyword evidence="4 6" id="KW-1133">Transmembrane helix</keyword>
<dbReference type="NCBIfam" id="NF003191">
    <property type="entry name" value="PRK04164.1-2"/>
    <property type="match status" value="1"/>
</dbReference>
<dbReference type="InterPro" id="IPR044035">
    <property type="entry name" value="DUF5698"/>
</dbReference>
<keyword evidence="3 6" id="KW-0812">Transmembrane</keyword>
<dbReference type="KEGG" id="rhoz:GXP67_10540"/>
<feature type="transmembrane region" description="Helical" evidence="6">
    <location>
        <begin position="79"/>
        <end position="96"/>
    </location>
</feature>
<keyword evidence="2 6" id="KW-1003">Cell membrane</keyword>
<dbReference type="EMBL" id="CP048222">
    <property type="protein sequence ID" value="QHT67053.1"/>
    <property type="molecule type" value="Genomic_DNA"/>
</dbReference>
<dbReference type="PANTHER" id="PTHR40060:SF1">
    <property type="entry name" value="UPF0316 PROTEIN YEBE"/>
    <property type="match status" value="1"/>
</dbReference>
<evidence type="ECO:0000256" key="3">
    <source>
        <dbReference type="ARBA" id="ARBA00022692"/>
    </source>
</evidence>
<gene>
    <name evidence="9" type="ORF">GXP67_10540</name>
</gene>
<evidence type="ECO:0000256" key="4">
    <source>
        <dbReference type="ARBA" id="ARBA00022989"/>
    </source>
</evidence>
<dbReference type="HAMAP" id="MF_01515">
    <property type="entry name" value="UPF0316"/>
    <property type="match status" value="1"/>
</dbReference>
<protein>
    <recommendedName>
        <fullName evidence="6">UPF0316 protein GXP67_10540</fullName>
    </recommendedName>
</protein>
<feature type="transmembrane region" description="Helical" evidence="6">
    <location>
        <begin position="53"/>
        <end position="73"/>
    </location>
</feature>
<accession>A0A6C0GH23</accession>
<dbReference type="PANTHER" id="PTHR40060">
    <property type="entry name" value="UPF0316 PROTEIN YEBE"/>
    <property type="match status" value="1"/>
</dbReference>
<dbReference type="Gene3D" id="3.30.70.120">
    <property type="match status" value="1"/>
</dbReference>
<sequence>MESFFIENLGISKSVYSYVVLPLIIYLSRLTDVSLNTLRQIFVISGRRKQAPIIGIFESLLWLIAVSTIMQNLNNPTCYLAYAAGFASGIYIGMTIEEKLALGKVMVRVITRREATDLIEYLRTTKFGFTYVEGEGKRENVKLIFSVIQRQDLPELINIINQFNPNAFYTVETVRYASQPGYYSMIDEKGGLFSFFSNLKRR</sequence>
<feature type="domain" description="DUF5698" evidence="8">
    <location>
        <begin position="37"/>
        <end position="94"/>
    </location>
</feature>
<keyword evidence="10" id="KW-1185">Reference proteome</keyword>
<evidence type="ECO:0000256" key="2">
    <source>
        <dbReference type="ARBA" id="ARBA00022475"/>
    </source>
</evidence>
<dbReference type="InterPro" id="IPR015867">
    <property type="entry name" value="N-reg_PII/ATP_PRibTrfase_C"/>
</dbReference>
<dbReference type="GO" id="GO:0005886">
    <property type="term" value="C:plasma membrane"/>
    <property type="evidence" value="ECO:0007669"/>
    <property type="project" value="UniProtKB-SubCell"/>
</dbReference>
<organism evidence="9 10">
    <name type="scientific">Rhodocytophaga rosea</name>
    <dbReference type="NCBI Taxonomy" id="2704465"/>
    <lineage>
        <taxon>Bacteria</taxon>
        <taxon>Pseudomonadati</taxon>
        <taxon>Bacteroidota</taxon>
        <taxon>Cytophagia</taxon>
        <taxon>Cytophagales</taxon>
        <taxon>Rhodocytophagaceae</taxon>
        <taxon>Rhodocytophaga</taxon>
    </lineage>
</organism>
<dbReference type="Pfam" id="PF18955">
    <property type="entry name" value="DUF5698"/>
    <property type="match status" value="1"/>
</dbReference>
<proteinExistence type="inferred from homology"/>
<dbReference type="InterPro" id="IPR019264">
    <property type="entry name" value="DUF2179"/>
</dbReference>
<dbReference type="CDD" id="cd16381">
    <property type="entry name" value="YitT_C_like_1"/>
    <property type="match status" value="1"/>
</dbReference>
<evidence type="ECO:0000313" key="10">
    <source>
        <dbReference type="Proteomes" id="UP000480178"/>
    </source>
</evidence>
<evidence type="ECO:0000313" key="9">
    <source>
        <dbReference type="EMBL" id="QHT67053.1"/>
    </source>
</evidence>
<comment type="subcellular location">
    <subcellularLocation>
        <location evidence="1 6">Cell membrane</location>
        <topology evidence="1 6">Multi-pass membrane protein</topology>
    </subcellularLocation>
</comment>
<comment type="similarity">
    <text evidence="6">Belongs to the UPF0316 family.</text>
</comment>
<keyword evidence="5 6" id="KW-0472">Membrane</keyword>
<evidence type="ECO:0000256" key="1">
    <source>
        <dbReference type="ARBA" id="ARBA00004651"/>
    </source>
</evidence>
<dbReference type="Pfam" id="PF10035">
    <property type="entry name" value="DUF2179"/>
    <property type="match status" value="1"/>
</dbReference>
<feature type="transmembrane region" description="Helical" evidence="6">
    <location>
        <begin position="15"/>
        <end position="32"/>
    </location>
</feature>
<evidence type="ECO:0000256" key="5">
    <source>
        <dbReference type="ARBA" id="ARBA00023136"/>
    </source>
</evidence>
<name>A0A6C0GH23_9BACT</name>